<sequence length="122" mass="14264">MKKFQSGILILILFCFPYVYFSMYQDFDNRSMLGYLFMIIVTSLLAFFSKRSNNLFFLVLGNILSAIISYIYISDMAGNDRWEGYFKPLAPNDFLILVSVLNLIPQFCAIWLARSPKNREQK</sequence>
<dbReference type="Proteomes" id="UP000441354">
    <property type="component" value="Unassembled WGS sequence"/>
</dbReference>
<keyword evidence="1" id="KW-0812">Transmembrane</keyword>
<feature type="transmembrane region" description="Helical" evidence="1">
    <location>
        <begin position="31"/>
        <end position="48"/>
    </location>
</feature>
<feature type="transmembrane region" description="Helical" evidence="1">
    <location>
        <begin position="94"/>
        <end position="113"/>
    </location>
</feature>
<accession>A0A7V7RKZ4</accession>
<proteinExistence type="predicted"/>
<keyword evidence="1" id="KW-0472">Membrane</keyword>
<keyword evidence="1" id="KW-1133">Transmembrane helix</keyword>
<reference evidence="2 3" key="1">
    <citation type="journal article" date="2014" name="Arch. Microbiol.">
        <title>Bacillus mesophilum sp. nov., strain IITR-54T, a novel 4-chlorobiphenyl dechlorinating bacterium.</title>
        <authorList>
            <person name="Manickam N."/>
            <person name="Singh N.K."/>
            <person name="Bajaj A."/>
            <person name="Kumar R.M."/>
            <person name="Kaur G."/>
            <person name="Kaur N."/>
            <person name="Bala M."/>
            <person name="Kumar A."/>
            <person name="Mayilraj S."/>
        </authorList>
    </citation>
    <scope>NUCLEOTIDE SEQUENCE [LARGE SCALE GENOMIC DNA]</scope>
    <source>
        <strain evidence="2 3">IITR-54</strain>
    </source>
</reference>
<name>A0A7V7RKZ4_9BACI</name>
<gene>
    <name evidence="2" type="ORF">F7732_15750</name>
</gene>
<dbReference type="AlphaFoldDB" id="A0A7V7RKZ4"/>
<feature type="transmembrane region" description="Helical" evidence="1">
    <location>
        <begin position="55"/>
        <end position="74"/>
    </location>
</feature>
<dbReference type="EMBL" id="WBOT01000005">
    <property type="protein sequence ID" value="KAB2331305.1"/>
    <property type="molecule type" value="Genomic_DNA"/>
</dbReference>
<keyword evidence="3" id="KW-1185">Reference proteome</keyword>
<evidence type="ECO:0000313" key="2">
    <source>
        <dbReference type="EMBL" id="KAB2331305.1"/>
    </source>
</evidence>
<comment type="caution">
    <text evidence="2">The sequence shown here is derived from an EMBL/GenBank/DDBJ whole genome shotgun (WGS) entry which is preliminary data.</text>
</comment>
<evidence type="ECO:0000313" key="3">
    <source>
        <dbReference type="Proteomes" id="UP000441354"/>
    </source>
</evidence>
<organism evidence="2 3">
    <name type="scientific">Bacillus mesophilum</name>
    <dbReference type="NCBI Taxonomy" id="1071718"/>
    <lineage>
        <taxon>Bacteria</taxon>
        <taxon>Bacillati</taxon>
        <taxon>Bacillota</taxon>
        <taxon>Bacilli</taxon>
        <taxon>Bacillales</taxon>
        <taxon>Bacillaceae</taxon>
        <taxon>Bacillus</taxon>
    </lineage>
</organism>
<evidence type="ECO:0000256" key="1">
    <source>
        <dbReference type="SAM" id="Phobius"/>
    </source>
</evidence>
<protein>
    <submittedName>
        <fullName evidence="2">Uncharacterized protein</fullName>
    </submittedName>
</protein>